<accession>A0A9X4L530</accession>
<sequence length="264" mass="30592">MTDKSTGNDTKLNKTYQLVKALKEDGELYTRYINRELSMKDISEMFGVSYQHVANIVKENNIGNPKVERQMIKDNEKIQVENDINNGLPIDYFKENYTMFNPIKTTMSMFNSLNTRIKNKEIKAKIPLITIHRLNILVLEVNIMKFIKNNAKQSKGKKKRISDIAEIFGVSYTKVAYISSYFKKEKKNLLPNKDEKLVKIVMRNLDITKEVIQSDLGASEAIKKVAEDYDIEESMVSRIVECEPYIEGADIEEFIKINKEKTIE</sequence>
<dbReference type="RefSeq" id="WP_069818983.1">
    <property type="nucleotide sequence ID" value="NZ_JAMBPY010000008.1"/>
</dbReference>
<dbReference type="EMBL" id="JAMBQA010000008">
    <property type="protein sequence ID" value="MDG0846979.1"/>
    <property type="molecule type" value="Genomic_DNA"/>
</dbReference>
<protein>
    <submittedName>
        <fullName evidence="1">Uncharacterized protein</fullName>
    </submittedName>
</protein>
<name>A0A9X4L530_9STAP</name>
<dbReference type="AlphaFoldDB" id="A0A9X4L530"/>
<evidence type="ECO:0000313" key="2">
    <source>
        <dbReference type="Proteomes" id="UP001152422"/>
    </source>
</evidence>
<comment type="caution">
    <text evidence="1">The sequence shown here is derived from an EMBL/GenBank/DDBJ whole genome shotgun (WGS) entry which is preliminary data.</text>
</comment>
<reference evidence="1" key="1">
    <citation type="submission" date="2022-05" db="EMBL/GenBank/DDBJ databases">
        <title>Comparative genomics of Staphylococcus equorum isolates.</title>
        <authorList>
            <person name="Luelf R.H."/>
        </authorList>
    </citation>
    <scope>NUCLEOTIDE SEQUENCE</scope>
    <source>
        <strain evidence="1">TMW 2.2497</strain>
    </source>
</reference>
<evidence type="ECO:0000313" key="1">
    <source>
        <dbReference type="EMBL" id="MDG0846979.1"/>
    </source>
</evidence>
<keyword evidence="2" id="KW-1185">Reference proteome</keyword>
<dbReference type="Proteomes" id="UP001152422">
    <property type="component" value="Unassembled WGS sequence"/>
</dbReference>
<proteinExistence type="predicted"/>
<organism evidence="1 2">
    <name type="scientific">Staphylococcus equorum</name>
    <dbReference type="NCBI Taxonomy" id="246432"/>
    <lineage>
        <taxon>Bacteria</taxon>
        <taxon>Bacillati</taxon>
        <taxon>Bacillota</taxon>
        <taxon>Bacilli</taxon>
        <taxon>Bacillales</taxon>
        <taxon>Staphylococcaceae</taxon>
        <taxon>Staphylococcus</taxon>
    </lineage>
</organism>
<gene>
    <name evidence="1" type="ORF">M4L89_12150</name>
</gene>